<protein>
    <submittedName>
        <fullName evidence="2">Uncharacterized protein</fullName>
    </submittedName>
</protein>
<accession>A0A228J161</accession>
<dbReference type="EMBL" id="NKFA01000003">
    <property type="protein sequence ID" value="OXI48516.1"/>
    <property type="molecule type" value="Genomic_DNA"/>
</dbReference>
<feature type="compositionally biased region" description="Polar residues" evidence="1">
    <location>
        <begin position="23"/>
        <end position="38"/>
    </location>
</feature>
<evidence type="ECO:0000313" key="3">
    <source>
        <dbReference type="Proteomes" id="UP000214600"/>
    </source>
</evidence>
<dbReference type="OrthoDB" id="9029291at2"/>
<proteinExistence type="predicted"/>
<reference evidence="2 3" key="2">
    <citation type="submission" date="2017-08" db="EMBL/GenBank/DDBJ databases">
        <title>WGS of novel Burkholderia cepaca complex species.</title>
        <authorList>
            <person name="Lipuma J."/>
            <person name="Spilker T."/>
        </authorList>
    </citation>
    <scope>NUCLEOTIDE SEQUENCE [LARGE SCALE GENOMIC DNA]</scope>
    <source>
        <strain evidence="2 3">AU17325</strain>
    </source>
</reference>
<organism evidence="2 3">
    <name type="scientific">Burkholderia aenigmatica</name>
    <dbReference type="NCBI Taxonomy" id="2015348"/>
    <lineage>
        <taxon>Bacteria</taxon>
        <taxon>Pseudomonadati</taxon>
        <taxon>Pseudomonadota</taxon>
        <taxon>Betaproteobacteria</taxon>
        <taxon>Burkholderiales</taxon>
        <taxon>Burkholderiaceae</taxon>
        <taxon>Burkholderia</taxon>
        <taxon>Burkholderia cepacia complex</taxon>
    </lineage>
</organism>
<comment type="caution">
    <text evidence="2">The sequence shown here is derived from an EMBL/GenBank/DDBJ whole genome shotgun (WGS) entry which is preliminary data.</text>
</comment>
<gene>
    <name evidence="2" type="ORF">CFB84_06235</name>
</gene>
<evidence type="ECO:0000256" key="1">
    <source>
        <dbReference type="SAM" id="MobiDB-lite"/>
    </source>
</evidence>
<name>A0A228J161_9BURK</name>
<feature type="region of interest" description="Disordered" evidence="1">
    <location>
        <begin position="1"/>
        <end position="38"/>
    </location>
</feature>
<evidence type="ECO:0000313" key="2">
    <source>
        <dbReference type="EMBL" id="OXI48516.1"/>
    </source>
</evidence>
<sequence>MPRAAGGAIIRQPTCAARKARKSTQPGTGWERQPSQCSAERERWPIVKHGTGRRWNARLSRQEIRASIISRRMTCDAV</sequence>
<reference evidence="3" key="1">
    <citation type="submission" date="2017-06" db="EMBL/GenBank/DDBJ databases">
        <authorList>
            <person name="LiPuma J."/>
            <person name="Spilker T."/>
        </authorList>
    </citation>
    <scope>NUCLEOTIDE SEQUENCE [LARGE SCALE GENOMIC DNA]</scope>
    <source>
        <strain evidence="3">AU17325</strain>
    </source>
</reference>
<dbReference type="AlphaFoldDB" id="A0A228J161"/>
<dbReference type="Proteomes" id="UP000214600">
    <property type="component" value="Unassembled WGS sequence"/>
</dbReference>